<accession>A0A9X5V9T6</accession>
<keyword evidence="2" id="KW-0547">Nucleotide-binding</keyword>
<evidence type="ECO:0000259" key="1">
    <source>
        <dbReference type="Pfam" id="PF25856"/>
    </source>
</evidence>
<comment type="caution">
    <text evidence="2">The sequence shown here is derived from an EMBL/GenBank/DDBJ whole genome shotgun (WGS) entry which is preliminary data.</text>
</comment>
<dbReference type="SUPFAM" id="SSF55874">
    <property type="entry name" value="ATPase domain of HSP90 chaperone/DNA topoisomerase II/histidine kinase"/>
    <property type="match status" value="1"/>
</dbReference>
<sequence length="486" mass="55835">MSKRKRCTRMKKFDLNIEKVLEHWTVAHALREIIANALDESNLSETKEPIIWKDDDGKWHIKDYGRGLKHNHLTQNENKEKMSRVEKVIGKFGVGLKDALATFDRRNIHVLIKSKYNDITIKKLSKEGFADITTLHAIVQEPSNCNMVGTEFILGGLQDSDIEKAKDFFLLYSGEQVIEEIKYGALLEKVDNKESRIYVNGLCVAEEENLLFSYNITSPTKKLLKSLNRERTNVGRSAYSDRMKSILLACTGSVFAEKLVSDLEKIQKGNSHDELQWIDVQLHACKILNSKEKILFLTSDDLIGGSKYINYAKDEGHRIVTIPETLALKLSKAKDISGNEIVNLDYYSVHWNDSFEFKFVDEKDLSKKEKEIYELKHVIQGWFPKNIKPVKEIKISETMRPDSFTGSDALGLWDKSDRTIIIKRSQLKSVEAYTGTLIHEFVHAYTDTDDETIEFESGLTNMLGKIATMVITSKEKDTWFKRVFKF</sequence>
<evidence type="ECO:0000313" key="2">
    <source>
        <dbReference type="EMBL" id="OJS94504.1"/>
    </source>
</evidence>
<dbReference type="InterPro" id="IPR058987">
    <property type="entry name" value="MPN635_N"/>
</dbReference>
<gene>
    <name evidence="2" type="ORF">BKK64_17470</name>
</gene>
<dbReference type="Gene3D" id="3.30.565.10">
    <property type="entry name" value="Histidine kinase-like ATPase, C-terminal domain"/>
    <property type="match status" value="1"/>
</dbReference>
<reference evidence="2 3" key="1">
    <citation type="submission" date="2016-10" db="EMBL/GenBank/DDBJ databases">
        <title>Draft Genome Sequence of one Bacillus cereus strain isolated from pooled breast milk.</title>
        <authorList>
            <person name="Woudstra C."/>
            <person name="Chamoin A."/>
            <person name="Gentil S."/>
            <person name="Rambeloson T."/>
            <person name="Delannoye S."/>
            <person name="Heinnekine J.A."/>
            <person name="Herbin S."/>
            <person name="Fach P."/>
        </authorList>
    </citation>
    <scope>NUCLEOTIDE SEQUENCE [LARGE SCALE GENOMIC DNA]</scope>
    <source>
        <strain evidence="2 3">16SBCL1279</strain>
    </source>
</reference>
<proteinExistence type="predicted"/>
<organism evidence="2 3">
    <name type="scientific">Bacillus cereus</name>
    <dbReference type="NCBI Taxonomy" id="1396"/>
    <lineage>
        <taxon>Bacteria</taxon>
        <taxon>Bacillati</taxon>
        <taxon>Bacillota</taxon>
        <taxon>Bacilli</taxon>
        <taxon>Bacillales</taxon>
        <taxon>Bacillaceae</taxon>
        <taxon>Bacillus</taxon>
        <taxon>Bacillus cereus group</taxon>
    </lineage>
</organism>
<name>A0A9X5V9T6_BACCE</name>
<dbReference type="Pfam" id="PF25856">
    <property type="entry name" value="MPN635_N"/>
    <property type="match status" value="1"/>
</dbReference>
<dbReference type="InterPro" id="IPR036890">
    <property type="entry name" value="HATPase_C_sf"/>
</dbReference>
<dbReference type="GO" id="GO:0005524">
    <property type="term" value="F:ATP binding"/>
    <property type="evidence" value="ECO:0007669"/>
    <property type="project" value="UniProtKB-KW"/>
</dbReference>
<protein>
    <submittedName>
        <fullName evidence="2">ATP-binding protein</fullName>
    </submittedName>
</protein>
<keyword evidence="2" id="KW-0067">ATP-binding</keyword>
<evidence type="ECO:0000313" key="3">
    <source>
        <dbReference type="Proteomes" id="UP000184161"/>
    </source>
</evidence>
<dbReference type="AlphaFoldDB" id="A0A9X5V9T6"/>
<dbReference type="Proteomes" id="UP000184161">
    <property type="component" value="Unassembled WGS sequence"/>
</dbReference>
<dbReference type="EMBL" id="MLYK01000040">
    <property type="protein sequence ID" value="OJS94504.1"/>
    <property type="molecule type" value="Genomic_DNA"/>
</dbReference>
<feature type="domain" description="MPN635 N-terminal" evidence="1">
    <location>
        <begin position="161"/>
        <end position="251"/>
    </location>
</feature>